<dbReference type="PROSITE" id="PS00981">
    <property type="entry name" value="G_PROTEIN_RECEP_F3_3"/>
    <property type="match status" value="1"/>
</dbReference>
<evidence type="ECO:0000256" key="1">
    <source>
        <dbReference type="ARBA" id="ARBA00004651"/>
    </source>
</evidence>
<reference evidence="14" key="1">
    <citation type="submission" date="2025-08" db="UniProtKB">
        <authorList>
            <consortium name="RefSeq"/>
        </authorList>
    </citation>
    <scope>IDENTIFICATION</scope>
</reference>
<evidence type="ECO:0000256" key="11">
    <source>
        <dbReference type="SAM" id="Phobius"/>
    </source>
</evidence>
<dbReference type="Pfam" id="PF07562">
    <property type="entry name" value="NCD3G"/>
    <property type="match status" value="1"/>
</dbReference>
<dbReference type="InterPro" id="IPR001828">
    <property type="entry name" value="ANF_lig-bd_rcpt"/>
</dbReference>
<feature type="transmembrane region" description="Helical" evidence="11">
    <location>
        <begin position="642"/>
        <end position="665"/>
    </location>
</feature>
<feature type="transmembrane region" description="Helical" evidence="11">
    <location>
        <begin position="521"/>
        <end position="542"/>
    </location>
</feature>
<keyword evidence="13" id="KW-1185">Reference proteome</keyword>
<dbReference type="Gene3D" id="2.10.50.30">
    <property type="entry name" value="GPCR, family 3, nine cysteines domain"/>
    <property type="match status" value="1"/>
</dbReference>
<name>A0ABM1KWS5_GEKJA</name>
<dbReference type="PANTHER" id="PTHR24061:SF599">
    <property type="entry name" value="G-PROTEIN COUPLED RECEPTORS FAMILY 3 PROFILE DOMAIN-CONTAINING PROTEIN"/>
    <property type="match status" value="1"/>
</dbReference>
<evidence type="ECO:0000256" key="8">
    <source>
        <dbReference type="ARBA" id="ARBA00023170"/>
    </source>
</evidence>
<keyword evidence="2" id="KW-1003">Cell membrane</keyword>
<dbReference type="InterPro" id="IPR011500">
    <property type="entry name" value="GPCR_3_9-Cys_dom"/>
</dbReference>
<keyword evidence="5 11" id="KW-1133">Transmembrane helix</keyword>
<feature type="transmembrane region" description="Helical" evidence="11">
    <location>
        <begin position="554"/>
        <end position="577"/>
    </location>
</feature>
<dbReference type="Pfam" id="PF01094">
    <property type="entry name" value="ANF_receptor"/>
    <property type="match status" value="1"/>
</dbReference>
<organism evidence="13 14">
    <name type="scientific">Gekko japonicus</name>
    <name type="common">Schlegel's Japanese gecko</name>
    <dbReference type="NCBI Taxonomy" id="146911"/>
    <lineage>
        <taxon>Eukaryota</taxon>
        <taxon>Metazoa</taxon>
        <taxon>Chordata</taxon>
        <taxon>Craniata</taxon>
        <taxon>Vertebrata</taxon>
        <taxon>Euteleostomi</taxon>
        <taxon>Lepidosauria</taxon>
        <taxon>Squamata</taxon>
        <taxon>Bifurcata</taxon>
        <taxon>Gekkota</taxon>
        <taxon>Gekkonidae</taxon>
        <taxon>Gekkoninae</taxon>
        <taxon>Gekko</taxon>
    </lineage>
</organism>
<dbReference type="InterPro" id="IPR017979">
    <property type="entry name" value="GPCR_3_CS"/>
</dbReference>
<feature type="domain" description="G-protein coupled receptors family 3 profile" evidence="12">
    <location>
        <begin position="483"/>
        <end position="747"/>
    </location>
</feature>
<dbReference type="SUPFAM" id="SSF53822">
    <property type="entry name" value="Periplasmic binding protein-like I"/>
    <property type="match status" value="1"/>
</dbReference>
<dbReference type="InterPro" id="IPR000068">
    <property type="entry name" value="GPCR_3_Ca_sens_rcpt-rel"/>
</dbReference>
<feature type="transmembrane region" description="Helical" evidence="11">
    <location>
        <begin position="677"/>
        <end position="697"/>
    </location>
</feature>
<feature type="transmembrane region" description="Helical" evidence="11">
    <location>
        <begin position="703"/>
        <end position="725"/>
    </location>
</feature>
<keyword evidence="4" id="KW-0732">Signal</keyword>
<evidence type="ECO:0000256" key="2">
    <source>
        <dbReference type="ARBA" id="ARBA00022475"/>
    </source>
</evidence>
<keyword evidence="6" id="KW-0297">G-protein coupled receptor</keyword>
<evidence type="ECO:0000256" key="3">
    <source>
        <dbReference type="ARBA" id="ARBA00022692"/>
    </source>
</evidence>
<dbReference type="RefSeq" id="XP_015278162.1">
    <property type="nucleotide sequence ID" value="XM_015422676.1"/>
</dbReference>
<evidence type="ECO:0000256" key="10">
    <source>
        <dbReference type="ARBA" id="ARBA00023224"/>
    </source>
</evidence>
<dbReference type="PANTHER" id="PTHR24061">
    <property type="entry name" value="CALCIUM-SENSING RECEPTOR-RELATED"/>
    <property type="match status" value="1"/>
</dbReference>
<keyword evidence="10" id="KW-0807">Transducer</keyword>
<comment type="subcellular location">
    <subcellularLocation>
        <location evidence="1">Cell membrane</location>
        <topology evidence="1">Multi-pass membrane protein</topology>
    </subcellularLocation>
</comment>
<dbReference type="InterPro" id="IPR017978">
    <property type="entry name" value="GPCR_3_C"/>
</dbReference>
<evidence type="ECO:0000313" key="13">
    <source>
        <dbReference type="Proteomes" id="UP000694871"/>
    </source>
</evidence>
<evidence type="ECO:0000259" key="12">
    <source>
        <dbReference type="PROSITE" id="PS50259"/>
    </source>
</evidence>
<accession>A0ABM1KWS5</accession>
<evidence type="ECO:0000256" key="7">
    <source>
        <dbReference type="ARBA" id="ARBA00023136"/>
    </source>
</evidence>
<evidence type="ECO:0000313" key="14">
    <source>
        <dbReference type="RefSeq" id="XP_015278162.1"/>
    </source>
</evidence>
<evidence type="ECO:0000256" key="5">
    <source>
        <dbReference type="ARBA" id="ARBA00022989"/>
    </source>
</evidence>
<evidence type="ECO:0000256" key="6">
    <source>
        <dbReference type="ARBA" id="ARBA00023040"/>
    </source>
</evidence>
<sequence>MSWILQTIFSRTNKDMVGSHCRMQTKNYQHVQALVFAVNEINEDPLLLANISLGFCIYDNTFDSRKTYETTLAVSSTQNRRLPNYKCDMKDNLLALIGGIDAETSVQISNVLHSYKIPQLVYGSFDHLLKDKQRFPSLYLMVPDNVFQYVAIAQLLLHFMWTWVGIIVPDNDSGHMFVQTLVPVLIQSSICIEFTKAIPTITMDFKGLALMKLVESMSGTLTKGKANVIVLSGDSHSLFGFRLLIASYLRWSMKPIGKVWIASTDCDITSIKTRDIMDLLSFNATLSFASQASEILGFRDFLHTLSPHHMFADIFIRDFWKEAFACVFGRAGSATQRKQKYCTGEEELDTLPGSVFEMSMTSQSYNIYTAVYTIAQAFHSMYTLRLKSTLRLHRRYLEPWNMQPWQTVPHSLCTERCHHGYSKMQQKEQPVCCYDCVPCPKGTISDEMDSEQCVKCTDDRYSNEDRNKCLPKLISFLSYQDPLAIALVALAVAFAFITACVLWVFVKHHNTPIVKANNRDLTYILLISLLLCFLSSLLFIGYPGKVTCLLQQSAFGTIFSVSLSCILAKTITVVLAFMATKPGNRMRKGVGKHLAKSVIISCSLIQISVCAVWLGSSPPFPELDMHSQSDQIIVQCNEGSVLLFYTVLGYMGILSLISFIVAFLARRLPDSFNEAKFITFSMLVFCSVWLSFVPTYLSTKGKYMVAVEIFSILASGLGLLSFIFFPKCYIIILQPNKNTRELLMQKRKSAAV</sequence>
<evidence type="ECO:0000256" key="9">
    <source>
        <dbReference type="ARBA" id="ARBA00023180"/>
    </source>
</evidence>
<keyword evidence="3 11" id="KW-0812">Transmembrane</keyword>
<dbReference type="GeneID" id="107120035"/>
<keyword evidence="7 11" id="KW-0472">Membrane</keyword>
<dbReference type="CDD" id="cd15283">
    <property type="entry name" value="7tmC_V2R_pheromone"/>
    <property type="match status" value="1"/>
</dbReference>
<evidence type="ECO:0000256" key="4">
    <source>
        <dbReference type="ARBA" id="ARBA00022729"/>
    </source>
</evidence>
<gene>
    <name evidence="14" type="primary">LOC107120035</name>
</gene>
<dbReference type="InterPro" id="IPR000337">
    <property type="entry name" value="GPCR_3"/>
</dbReference>
<feature type="transmembrane region" description="Helical" evidence="11">
    <location>
        <begin position="483"/>
        <end position="506"/>
    </location>
</feature>
<dbReference type="PRINTS" id="PR01535">
    <property type="entry name" value="VOMERONASL2R"/>
</dbReference>
<dbReference type="InterPro" id="IPR028082">
    <property type="entry name" value="Peripla_BP_I"/>
</dbReference>
<keyword evidence="9" id="KW-0325">Glycoprotein</keyword>
<dbReference type="PROSITE" id="PS50259">
    <property type="entry name" value="G_PROTEIN_RECEP_F3_4"/>
    <property type="match status" value="1"/>
</dbReference>
<feature type="transmembrane region" description="Helical" evidence="11">
    <location>
        <begin position="598"/>
        <end position="616"/>
    </location>
</feature>
<dbReference type="InterPro" id="IPR004073">
    <property type="entry name" value="GPCR_3_vmron_rcpt_2"/>
</dbReference>
<dbReference type="InterPro" id="IPR038550">
    <property type="entry name" value="GPCR_3_9-Cys_sf"/>
</dbReference>
<dbReference type="Gene3D" id="3.40.50.2300">
    <property type="match status" value="2"/>
</dbReference>
<dbReference type="PRINTS" id="PR00248">
    <property type="entry name" value="GPCRMGR"/>
</dbReference>
<dbReference type="Pfam" id="PF00003">
    <property type="entry name" value="7tm_3"/>
    <property type="match status" value="1"/>
</dbReference>
<keyword evidence="8" id="KW-0675">Receptor</keyword>
<dbReference type="Proteomes" id="UP000694871">
    <property type="component" value="Unplaced"/>
</dbReference>
<proteinExistence type="predicted"/>
<protein>
    <submittedName>
        <fullName evidence="14">Vomeronasal type-2 receptor 26-like</fullName>
    </submittedName>
</protein>